<proteinExistence type="predicted"/>
<name>Q6IKG8_DROME</name>
<evidence type="ECO:0000313" key="1">
    <source>
        <dbReference type="EMBL" id="DAA03904.1"/>
    </source>
</evidence>
<accession>Q6IKG8</accession>
<protein>
    <submittedName>
        <fullName evidence="1">HDC12488</fullName>
    </submittedName>
</protein>
<reference evidence="1" key="1">
    <citation type="journal article" date="2003" name="Genome Biol.">
        <title>An integrated gene annotation and transcriptional profiling approach towards the full gene content of the Drosophila genome.</title>
        <authorList>
            <person name="Hild M."/>
            <person name="Beckmann B."/>
            <person name="Haas S.A."/>
            <person name="Koch B."/>
            <person name="Solovyev V."/>
            <person name="Busold C."/>
            <person name="Fellenberg K."/>
            <person name="Boutros M."/>
            <person name="Vingron M."/>
            <person name="Sauer F."/>
            <person name="Hoheisel J.D."/>
            <person name="Paro R."/>
        </authorList>
    </citation>
    <scope>NUCLEOTIDE SEQUENCE</scope>
</reference>
<dbReference type="AlphaFoldDB" id="Q6IKG8"/>
<dbReference type="EMBL" id="BK002398">
    <property type="protein sequence ID" value="DAA03904.1"/>
    <property type="molecule type" value="Genomic_DNA"/>
</dbReference>
<sequence length="112" mass="12380">MGNGGNGWFSLAENNDLAIGWEELALKPSAKPLTAPQTNSLELGQRHSIELRSLSLPAVQSIKINVIRSSLGDKCISVQIDQLQQDEQVLSVHFQHFEPTNKQTKTLRTGCR</sequence>
<gene>
    <name evidence="1" type="ORF">HDC12488</name>
</gene>
<organism evidence="1">
    <name type="scientific">Drosophila melanogaster</name>
    <name type="common">Fruit fly</name>
    <dbReference type="NCBI Taxonomy" id="7227"/>
    <lineage>
        <taxon>Eukaryota</taxon>
        <taxon>Metazoa</taxon>
        <taxon>Ecdysozoa</taxon>
        <taxon>Arthropoda</taxon>
        <taxon>Hexapoda</taxon>
        <taxon>Insecta</taxon>
        <taxon>Pterygota</taxon>
        <taxon>Neoptera</taxon>
        <taxon>Endopterygota</taxon>
        <taxon>Diptera</taxon>
        <taxon>Brachycera</taxon>
        <taxon>Muscomorpha</taxon>
        <taxon>Ephydroidea</taxon>
        <taxon>Drosophilidae</taxon>
        <taxon>Drosophila</taxon>
        <taxon>Sophophora</taxon>
    </lineage>
</organism>